<dbReference type="PROSITE" id="PS51294">
    <property type="entry name" value="HTH_MYB"/>
    <property type="match status" value="1"/>
</dbReference>
<evidence type="ECO:0000313" key="7">
    <source>
        <dbReference type="Proteomes" id="UP000288805"/>
    </source>
</evidence>
<reference evidence="6 7" key="1">
    <citation type="journal article" date="2018" name="PLoS Genet.">
        <title>Population sequencing reveals clonal diversity and ancestral inbreeding in the grapevine cultivar Chardonnay.</title>
        <authorList>
            <person name="Roach M.J."/>
            <person name="Johnson D.L."/>
            <person name="Bohlmann J."/>
            <person name="van Vuuren H.J."/>
            <person name="Jones S.J."/>
            <person name="Pretorius I.S."/>
            <person name="Schmidt S.A."/>
            <person name="Borneman A.R."/>
        </authorList>
    </citation>
    <scope>NUCLEOTIDE SEQUENCE [LARGE SCALE GENOMIC DNA]</scope>
    <source>
        <strain evidence="7">cv. Chardonnay</strain>
        <tissue evidence="6">Leaf</tissue>
    </source>
</reference>
<dbReference type="Proteomes" id="UP000288805">
    <property type="component" value="Unassembled WGS sequence"/>
</dbReference>
<dbReference type="AlphaFoldDB" id="A0A438GGA0"/>
<dbReference type="GO" id="GO:0003677">
    <property type="term" value="F:DNA binding"/>
    <property type="evidence" value="ECO:0007669"/>
    <property type="project" value="UniProtKB-KW"/>
</dbReference>
<evidence type="ECO:0000256" key="2">
    <source>
        <dbReference type="ARBA" id="ARBA00023125"/>
    </source>
</evidence>
<evidence type="ECO:0000313" key="6">
    <source>
        <dbReference type="EMBL" id="RVW71233.1"/>
    </source>
</evidence>
<evidence type="ECO:0000256" key="3">
    <source>
        <dbReference type="ARBA" id="ARBA00023242"/>
    </source>
</evidence>
<comment type="subcellular location">
    <subcellularLocation>
        <location evidence="1">Nucleus</location>
    </subcellularLocation>
</comment>
<dbReference type="SUPFAM" id="SSF46689">
    <property type="entry name" value="Homeodomain-like"/>
    <property type="match status" value="1"/>
</dbReference>
<feature type="domain" description="Myb-like" evidence="4">
    <location>
        <begin position="36"/>
        <end position="112"/>
    </location>
</feature>
<dbReference type="Pfam" id="PF00249">
    <property type="entry name" value="Myb_DNA-binding"/>
    <property type="match status" value="1"/>
</dbReference>
<keyword evidence="2" id="KW-0238">DNA-binding</keyword>
<sequence>MKLSQALDNNHIVSSRSQSSLHSLLLSSHWKSMMARPQEQRRLWTPEEDDRLIEFKRNYPYRPWPENFSEEEDDIIIRIQRTEHRNEWAFMAKEYLQGRTANAIKNRWNNHLEKMLTI</sequence>
<evidence type="ECO:0000259" key="5">
    <source>
        <dbReference type="PROSITE" id="PS51294"/>
    </source>
</evidence>
<evidence type="ECO:0000259" key="4">
    <source>
        <dbReference type="PROSITE" id="PS50090"/>
    </source>
</evidence>
<keyword evidence="3" id="KW-0539">Nucleus</keyword>
<dbReference type="PROSITE" id="PS50090">
    <property type="entry name" value="MYB_LIKE"/>
    <property type="match status" value="1"/>
</dbReference>
<dbReference type="PANTHER" id="PTHR47999">
    <property type="entry name" value="TRANSCRIPTION FACTOR MYB8-RELATED-RELATED"/>
    <property type="match status" value="1"/>
</dbReference>
<dbReference type="InterPro" id="IPR015495">
    <property type="entry name" value="Myb_TF_plants"/>
</dbReference>
<dbReference type="InterPro" id="IPR009057">
    <property type="entry name" value="Homeodomain-like_sf"/>
</dbReference>
<dbReference type="GO" id="GO:0005634">
    <property type="term" value="C:nucleus"/>
    <property type="evidence" value="ECO:0007669"/>
    <property type="project" value="UniProtKB-SubCell"/>
</dbReference>
<protein>
    <submittedName>
        <fullName evidence="6">Uncharacterized protein</fullName>
    </submittedName>
</protein>
<dbReference type="CDD" id="cd00167">
    <property type="entry name" value="SANT"/>
    <property type="match status" value="1"/>
</dbReference>
<dbReference type="InterPro" id="IPR001005">
    <property type="entry name" value="SANT/Myb"/>
</dbReference>
<dbReference type="EMBL" id="QGNW01000443">
    <property type="protein sequence ID" value="RVW71233.1"/>
    <property type="molecule type" value="Genomic_DNA"/>
</dbReference>
<gene>
    <name evidence="6" type="ORF">CK203_058827</name>
</gene>
<comment type="caution">
    <text evidence="6">The sequence shown here is derived from an EMBL/GenBank/DDBJ whole genome shotgun (WGS) entry which is preliminary data.</text>
</comment>
<feature type="domain" description="HTH myb-type" evidence="5">
    <location>
        <begin position="67"/>
        <end position="116"/>
    </location>
</feature>
<organism evidence="6 7">
    <name type="scientific">Vitis vinifera</name>
    <name type="common">Grape</name>
    <dbReference type="NCBI Taxonomy" id="29760"/>
    <lineage>
        <taxon>Eukaryota</taxon>
        <taxon>Viridiplantae</taxon>
        <taxon>Streptophyta</taxon>
        <taxon>Embryophyta</taxon>
        <taxon>Tracheophyta</taxon>
        <taxon>Spermatophyta</taxon>
        <taxon>Magnoliopsida</taxon>
        <taxon>eudicotyledons</taxon>
        <taxon>Gunneridae</taxon>
        <taxon>Pentapetalae</taxon>
        <taxon>rosids</taxon>
        <taxon>Vitales</taxon>
        <taxon>Vitaceae</taxon>
        <taxon>Viteae</taxon>
        <taxon>Vitis</taxon>
    </lineage>
</organism>
<name>A0A438GGA0_VITVI</name>
<accession>A0A438GGA0</accession>
<dbReference type="SMART" id="SM00717">
    <property type="entry name" value="SANT"/>
    <property type="match status" value="1"/>
</dbReference>
<proteinExistence type="predicted"/>
<dbReference type="InterPro" id="IPR017930">
    <property type="entry name" value="Myb_dom"/>
</dbReference>
<dbReference type="PANTHER" id="PTHR47999:SF96">
    <property type="entry name" value="TRANSCRIPTION REPRESSOR MYB6-LIKE"/>
    <property type="match status" value="1"/>
</dbReference>
<dbReference type="Gene3D" id="1.10.10.60">
    <property type="entry name" value="Homeodomain-like"/>
    <property type="match status" value="1"/>
</dbReference>
<evidence type="ECO:0000256" key="1">
    <source>
        <dbReference type="ARBA" id="ARBA00004123"/>
    </source>
</evidence>